<feature type="compositionally biased region" description="Polar residues" evidence="1">
    <location>
        <begin position="115"/>
        <end position="126"/>
    </location>
</feature>
<feature type="compositionally biased region" description="Polar residues" evidence="1">
    <location>
        <begin position="133"/>
        <end position="144"/>
    </location>
</feature>
<protein>
    <submittedName>
        <fullName evidence="2">Uncharacterized protein</fullName>
    </submittedName>
</protein>
<gene>
    <name evidence="2" type="ORF">DWV92_00880</name>
</gene>
<evidence type="ECO:0000313" key="2">
    <source>
        <dbReference type="EMBL" id="RGW10943.1"/>
    </source>
</evidence>
<proteinExistence type="predicted"/>
<evidence type="ECO:0000313" key="3">
    <source>
        <dbReference type="Proteomes" id="UP000265970"/>
    </source>
</evidence>
<dbReference type="AlphaFoldDB" id="A0A395XFE5"/>
<reference evidence="2 3" key="1">
    <citation type="submission" date="2018-08" db="EMBL/GenBank/DDBJ databases">
        <title>A genome reference for cultivated species of the human gut microbiota.</title>
        <authorList>
            <person name="Zou Y."/>
            <person name="Xue W."/>
            <person name="Luo G."/>
        </authorList>
    </citation>
    <scope>NUCLEOTIDE SEQUENCE [LARGE SCALE GENOMIC DNA]</scope>
    <source>
        <strain evidence="2 3">AF13-3LB</strain>
    </source>
</reference>
<feature type="region of interest" description="Disordered" evidence="1">
    <location>
        <begin position="18"/>
        <end position="39"/>
    </location>
</feature>
<evidence type="ECO:0000256" key="1">
    <source>
        <dbReference type="SAM" id="MobiDB-lite"/>
    </source>
</evidence>
<dbReference type="Proteomes" id="UP000265970">
    <property type="component" value="Unassembled WGS sequence"/>
</dbReference>
<comment type="caution">
    <text evidence="2">The sequence shown here is derived from an EMBL/GenBank/DDBJ whole genome shotgun (WGS) entry which is preliminary data.</text>
</comment>
<dbReference type="EMBL" id="QRZV01000001">
    <property type="protein sequence ID" value="RGW10943.1"/>
    <property type="molecule type" value="Genomic_DNA"/>
</dbReference>
<name>A0A395XFE5_9BIFI</name>
<accession>A0A395XFE5</accession>
<feature type="compositionally biased region" description="Polar residues" evidence="1">
    <location>
        <begin position="29"/>
        <end position="39"/>
    </location>
</feature>
<feature type="region of interest" description="Disordered" evidence="1">
    <location>
        <begin position="79"/>
        <end position="144"/>
    </location>
</feature>
<organism evidence="2 3">
    <name type="scientific">Bifidobacterium pseudolongum</name>
    <dbReference type="NCBI Taxonomy" id="1694"/>
    <lineage>
        <taxon>Bacteria</taxon>
        <taxon>Bacillati</taxon>
        <taxon>Actinomycetota</taxon>
        <taxon>Actinomycetes</taxon>
        <taxon>Bifidobacteriales</taxon>
        <taxon>Bifidobacteriaceae</taxon>
        <taxon>Bifidobacterium</taxon>
    </lineage>
</organism>
<sequence>MSMRTVDRGTANALRLRSSRNRRRAYDSRTASKQRTAGQPSRWLTPYAAHMPCAAARICASVSSVSLCACNNVAIASASQSPLASVTAARATSPGGMPPHGLDSGDARARICDGSASNWRHSASSTPAPPCNEATTPASTTLTP</sequence>